<dbReference type="Gene3D" id="3.30.70.1450">
    <property type="entry name" value="Regulator of K+ conductance, C-terminal domain"/>
    <property type="match status" value="1"/>
</dbReference>
<dbReference type="PROSITE" id="PS51202">
    <property type="entry name" value="RCK_C"/>
    <property type="match status" value="1"/>
</dbReference>
<keyword evidence="6 8" id="KW-1133">Transmembrane helix</keyword>
<dbReference type="InterPro" id="IPR036721">
    <property type="entry name" value="RCK_C_sf"/>
</dbReference>
<gene>
    <name evidence="10" type="ORF">BCR15_02930</name>
</gene>
<feature type="transmembrane region" description="Helical" evidence="8">
    <location>
        <begin position="43"/>
        <end position="62"/>
    </location>
</feature>
<sequence length="510" mass="50725">MLVVTLGAAVGVIPFGPLRFGAAGALFVGLALGAVSPALGDGLALVSTLGLALFVYTVGVAAGETFFADLRRQLPLMVLGVATVAAVAALAGLVGSWLGLGTGMVAGLLAGALTSTPALAAATAATGSPDAAVGYALGYPVGVVLAIVVVALVVSRSWPGRADPTPASADGIVAESVHVERATSPRAVPGWSDEAIKMSYLVRDGRTRVLAPGEDLQAGDQVLVVGAPSAVEAATAHLGHRLSRELTDDRGAVDFTRFVVSSPAVAGRTVAQLNLPGRHGAVITRVRRGDADLLARDDLVLQLGDRVLAVAPQEELDDLSALLGNSERRVSEVDALALGLGLVLGLLVGAVAVPLPGGAAFSLGSAAGPLVVGMALGAIHRTGPLIWAMPLTVNLTIRQVGPLLFLATVGLSSGPKFAEQALTATGLRAGLLAAAIVLASAAAFLAGARALGLSAPRAAGGFAGYVGQPAILAFATSRVSDSRVDAGYAALFALGIIAKIVAVQVMGAVG</sequence>
<evidence type="ECO:0000256" key="6">
    <source>
        <dbReference type="ARBA" id="ARBA00022989"/>
    </source>
</evidence>
<feature type="transmembrane region" description="Helical" evidence="8">
    <location>
        <begin position="74"/>
        <end position="98"/>
    </location>
</feature>
<comment type="similarity">
    <text evidence="2">Belongs to the AAE transporter (TC 2.A.81) family.</text>
</comment>
<dbReference type="InterPro" id="IPR006037">
    <property type="entry name" value="RCK_C"/>
</dbReference>
<keyword evidence="5 8" id="KW-0812">Transmembrane</keyword>
<protein>
    <submittedName>
        <fullName evidence="10">Transporter</fullName>
    </submittedName>
</protein>
<organism evidence="10 11">
    <name type="scientific">Tessaracoccus lapidicaptus</name>
    <dbReference type="NCBI Taxonomy" id="1427523"/>
    <lineage>
        <taxon>Bacteria</taxon>
        <taxon>Bacillati</taxon>
        <taxon>Actinomycetota</taxon>
        <taxon>Actinomycetes</taxon>
        <taxon>Propionibacteriales</taxon>
        <taxon>Propionibacteriaceae</taxon>
        <taxon>Tessaracoccus</taxon>
    </lineage>
</organism>
<reference evidence="11" key="1">
    <citation type="submission" date="2016-07" db="EMBL/GenBank/DDBJ databases">
        <authorList>
            <person name="Florea S."/>
            <person name="Webb J.S."/>
            <person name="Jaromczyk J."/>
            <person name="Schardl C.L."/>
        </authorList>
    </citation>
    <scope>NUCLEOTIDE SEQUENCE [LARGE SCALE GENOMIC DNA]</scope>
    <source>
        <strain evidence="11">IPBSL-7</strain>
    </source>
</reference>
<feature type="transmembrane region" description="Helical" evidence="8">
    <location>
        <begin position="132"/>
        <end position="154"/>
    </location>
</feature>
<evidence type="ECO:0000256" key="1">
    <source>
        <dbReference type="ARBA" id="ARBA00004651"/>
    </source>
</evidence>
<comment type="subcellular location">
    <subcellularLocation>
        <location evidence="1">Cell membrane</location>
        <topology evidence="1">Multi-pass membrane protein</topology>
    </subcellularLocation>
</comment>
<evidence type="ECO:0000256" key="3">
    <source>
        <dbReference type="ARBA" id="ARBA00022448"/>
    </source>
</evidence>
<dbReference type="GO" id="GO:0005886">
    <property type="term" value="C:plasma membrane"/>
    <property type="evidence" value="ECO:0007669"/>
    <property type="project" value="UniProtKB-SubCell"/>
</dbReference>
<keyword evidence="7 8" id="KW-0472">Membrane</keyword>
<keyword evidence="3" id="KW-0813">Transport</keyword>
<dbReference type="RefSeq" id="WP_068751483.1">
    <property type="nucleotide sequence ID" value="NZ_MBQD01000020.1"/>
</dbReference>
<dbReference type="NCBIfam" id="TIGR01625">
    <property type="entry name" value="YidE_YbjL_dupl"/>
    <property type="match status" value="1"/>
</dbReference>
<dbReference type="Pfam" id="PF06826">
    <property type="entry name" value="Asp-Al_Ex"/>
    <property type="match status" value="2"/>
</dbReference>
<dbReference type="GO" id="GO:0006813">
    <property type="term" value="P:potassium ion transport"/>
    <property type="evidence" value="ECO:0007669"/>
    <property type="project" value="InterPro"/>
</dbReference>
<comment type="caution">
    <text evidence="10">The sequence shown here is derived from an EMBL/GenBank/DDBJ whole genome shotgun (WGS) entry which is preliminary data.</text>
</comment>
<evidence type="ECO:0000259" key="9">
    <source>
        <dbReference type="PROSITE" id="PS51202"/>
    </source>
</evidence>
<feature type="transmembrane region" description="Helical" evidence="8">
    <location>
        <begin position="431"/>
        <end position="451"/>
    </location>
</feature>
<evidence type="ECO:0000256" key="2">
    <source>
        <dbReference type="ARBA" id="ARBA00009854"/>
    </source>
</evidence>
<feature type="transmembrane region" description="Helical" evidence="8">
    <location>
        <begin position="335"/>
        <end position="353"/>
    </location>
</feature>
<dbReference type="Proteomes" id="UP000093501">
    <property type="component" value="Unassembled WGS sequence"/>
</dbReference>
<dbReference type="AlphaFoldDB" id="A0A1C0AN68"/>
<feature type="domain" description="RCK C-terminal" evidence="9">
    <location>
        <begin position="240"/>
        <end position="325"/>
    </location>
</feature>
<dbReference type="PANTHER" id="PTHR30445">
    <property type="entry name" value="K(+)_H(+) ANTIPORTER SUBUNIT KHTT"/>
    <property type="match status" value="1"/>
</dbReference>
<dbReference type="PANTHER" id="PTHR30445:SF3">
    <property type="entry name" value="TRANSPORT PROTEIN YIDE-RELATED"/>
    <property type="match status" value="1"/>
</dbReference>
<feature type="transmembrane region" description="Helical" evidence="8">
    <location>
        <begin position="488"/>
        <end position="509"/>
    </location>
</feature>
<dbReference type="EMBL" id="MBQD01000020">
    <property type="protein sequence ID" value="OCL34801.1"/>
    <property type="molecule type" value="Genomic_DNA"/>
</dbReference>
<evidence type="ECO:0000256" key="7">
    <source>
        <dbReference type="ARBA" id="ARBA00023136"/>
    </source>
</evidence>
<accession>A0A1C0AN68</accession>
<evidence type="ECO:0000313" key="10">
    <source>
        <dbReference type="EMBL" id="OCL34801.1"/>
    </source>
</evidence>
<proteinExistence type="inferred from homology"/>
<dbReference type="GO" id="GO:0008324">
    <property type="term" value="F:monoatomic cation transmembrane transporter activity"/>
    <property type="evidence" value="ECO:0007669"/>
    <property type="project" value="InterPro"/>
</dbReference>
<evidence type="ECO:0000256" key="8">
    <source>
        <dbReference type="SAM" id="Phobius"/>
    </source>
</evidence>
<name>A0A1C0AN68_9ACTN</name>
<dbReference type="InterPro" id="IPR006512">
    <property type="entry name" value="YidE_YbjL"/>
</dbReference>
<dbReference type="InterPro" id="IPR050144">
    <property type="entry name" value="AAE_transporter"/>
</dbReference>
<feature type="transmembrane region" description="Helical" evidence="8">
    <location>
        <begin position="458"/>
        <end position="476"/>
    </location>
</feature>
<dbReference type="SUPFAM" id="SSF116726">
    <property type="entry name" value="TrkA C-terminal domain-like"/>
    <property type="match status" value="1"/>
</dbReference>
<evidence type="ECO:0000313" key="11">
    <source>
        <dbReference type="Proteomes" id="UP000093501"/>
    </source>
</evidence>
<keyword evidence="11" id="KW-1185">Reference proteome</keyword>
<feature type="transmembrane region" description="Helical" evidence="8">
    <location>
        <begin position="359"/>
        <end position="379"/>
    </location>
</feature>
<keyword evidence="4" id="KW-1003">Cell membrane</keyword>
<evidence type="ECO:0000256" key="5">
    <source>
        <dbReference type="ARBA" id="ARBA00022692"/>
    </source>
</evidence>
<evidence type="ECO:0000256" key="4">
    <source>
        <dbReference type="ARBA" id="ARBA00022475"/>
    </source>
</evidence>
<dbReference type="Pfam" id="PF02080">
    <property type="entry name" value="TrkA_C"/>
    <property type="match status" value="1"/>
</dbReference>